<name>A0ABY4GAJ3_9BACT</name>
<accession>A0ABY4GAJ3</accession>
<dbReference type="EMBL" id="CP095061">
    <property type="protein sequence ID" value="UOQ67811.1"/>
    <property type="molecule type" value="Genomic_DNA"/>
</dbReference>
<gene>
    <name evidence="2" type="ORF">MUN86_08125</name>
</gene>
<dbReference type="InterPro" id="IPR037524">
    <property type="entry name" value="PA14/GLEYA"/>
</dbReference>
<sequence>MKQNHTAQSMLHWIWTFIFAKTPKFTLLTLLAVLSFALPGYSQNVWLGMKFTVGNNPIRVTDLGRVRVVGNSQSHTVKLVQASNGADVASGSVSINMAGGTEGQFNYVALSSPVTLAANTAYYLVSEETTGGDYWHDSNTAVTTDAIAACNGPVSGTGNTFTVESNNANTSYVPLDFRYTNSSQLTMRNADNPANAVNGVDYSYYHGTWNNVPNFSALTAVKTGEQTGFSLAPRTRTDEFGFRFMGYVDVPTDGTYTFYTSSDDGSILNIGGAVVVNNDGLHGQAEKSGTIALKAGKHAITVNYFDNSGSGDILNVSYAGPGISKQIIPASALYRSSNPNTGNTGNPSPTPVAALRPADNPANAVSGLSYAYYQGAWSDVPTFSSLTPVKTGDVTSFSLAPRTRNDDFAFNYTGYIDVPTDGTYTFYTSSDDGSILSIGQTVVVDNNGLHASQERSGAIGLKAGKHAITVGFFERGGGEVLNVSYEGPGISKQSIPASALYRTSSTVAPAPGLRNPDNPSDAVSGLSYAYYQGSWSTVPVFSSLTPVKTGNIASFSLEPRTRNDSFAFSYTGYIDVPADGTYTFFTTSDDGSVLSIGETVVVDNNGLHAEQERSGTIGLKAGKHAITVGYFERSGQEVFSVSYDGPGFDKQVIPASILYRSAGASVAKVATVSSDASVSALPTAPLSVYPNPSTDGRPTITWQAKQAQDVTLRIFNKQGTLVSLLTRSVPAGESSFQLPSTLVSGTYYFRATVDGEPQNFTLVVE</sequence>
<evidence type="ECO:0000259" key="1">
    <source>
        <dbReference type="PROSITE" id="PS51820"/>
    </source>
</evidence>
<feature type="domain" description="PA14" evidence="1">
    <location>
        <begin position="195"/>
        <end position="332"/>
    </location>
</feature>
<dbReference type="RefSeq" id="WP_245123952.1">
    <property type="nucleotide sequence ID" value="NZ_CP095061.1"/>
</dbReference>
<organism evidence="2 3">
    <name type="scientific">Hymenobacter volaticus</name>
    <dbReference type="NCBI Taxonomy" id="2932254"/>
    <lineage>
        <taxon>Bacteria</taxon>
        <taxon>Pseudomonadati</taxon>
        <taxon>Bacteroidota</taxon>
        <taxon>Cytophagia</taxon>
        <taxon>Cytophagales</taxon>
        <taxon>Hymenobacteraceae</taxon>
        <taxon>Hymenobacter</taxon>
    </lineage>
</organism>
<dbReference type="InterPro" id="IPR026444">
    <property type="entry name" value="Secre_tail"/>
</dbReference>
<dbReference type="PROSITE" id="PS51820">
    <property type="entry name" value="PA14"/>
    <property type="match status" value="3"/>
</dbReference>
<feature type="domain" description="PA14" evidence="1">
    <location>
        <begin position="521"/>
        <end position="657"/>
    </location>
</feature>
<feature type="domain" description="PA14" evidence="1">
    <location>
        <begin position="363"/>
        <end position="499"/>
    </location>
</feature>
<dbReference type="Pfam" id="PF07691">
    <property type="entry name" value="PA14"/>
    <property type="match status" value="3"/>
</dbReference>
<dbReference type="Gene3D" id="3.90.182.10">
    <property type="entry name" value="Toxin - Anthrax Protective Antigen,domain 1"/>
    <property type="match status" value="3"/>
</dbReference>
<keyword evidence="3" id="KW-1185">Reference proteome</keyword>
<dbReference type="InterPro" id="IPR011658">
    <property type="entry name" value="PA14_dom"/>
</dbReference>
<dbReference type="SUPFAM" id="SSF56988">
    <property type="entry name" value="Anthrax protective antigen"/>
    <property type="match status" value="3"/>
</dbReference>
<evidence type="ECO:0000313" key="2">
    <source>
        <dbReference type="EMBL" id="UOQ67811.1"/>
    </source>
</evidence>
<proteinExistence type="predicted"/>
<dbReference type="Proteomes" id="UP000830401">
    <property type="component" value="Chromosome"/>
</dbReference>
<reference evidence="2" key="1">
    <citation type="submission" date="2022-04" db="EMBL/GenBank/DDBJ databases">
        <title>Hymenobacter sp. isolated from the air.</title>
        <authorList>
            <person name="Won M."/>
            <person name="Lee C.-M."/>
            <person name="Woen H.-Y."/>
            <person name="Kwon S.-W."/>
        </authorList>
    </citation>
    <scope>NUCLEOTIDE SEQUENCE</scope>
    <source>
        <strain evidence="2">5420S-77</strain>
    </source>
</reference>
<dbReference type="SMART" id="SM00758">
    <property type="entry name" value="PA14"/>
    <property type="match status" value="3"/>
</dbReference>
<evidence type="ECO:0000313" key="3">
    <source>
        <dbReference type="Proteomes" id="UP000830401"/>
    </source>
</evidence>
<protein>
    <submittedName>
        <fullName evidence="2">PA14 domain-containing protein</fullName>
    </submittedName>
</protein>
<dbReference type="NCBIfam" id="TIGR04183">
    <property type="entry name" value="Por_Secre_tail"/>
    <property type="match status" value="1"/>
</dbReference>